<evidence type="ECO:0000313" key="1">
    <source>
        <dbReference type="EMBL" id="GGD78136.1"/>
    </source>
</evidence>
<reference evidence="1" key="1">
    <citation type="journal article" date="2014" name="Int. J. Syst. Evol. Microbiol.">
        <title>Complete genome sequence of Corynebacterium casei LMG S-19264T (=DSM 44701T), isolated from a smear-ripened cheese.</title>
        <authorList>
            <consortium name="US DOE Joint Genome Institute (JGI-PGF)"/>
            <person name="Walter F."/>
            <person name="Albersmeier A."/>
            <person name="Kalinowski J."/>
            <person name="Ruckert C."/>
        </authorList>
    </citation>
    <scope>NUCLEOTIDE SEQUENCE</scope>
    <source>
        <strain evidence="1">CGMCC 1.15178</strain>
    </source>
</reference>
<dbReference type="RefSeq" id="WP_188994248.1">
    <property type="nucleotide sequence ID" value="NZ_BMHP01000003.1"/>
</dbReference>
<proteinExistence type="predicted"/>
<evidence type="ECO:0000313" key="2">
    <source>
        <dbReference type="Proteomes" id="UP000612456"/>
    </source>
</evidence>
<protein>
    <submittedName>
        <fullName evidence="1">Uncharacterized protein</fullName>
    </submittedName>
</protein>
<sequence length="59" mass="6475">MLPEGDAIQPGVTTLNFVVIASEQRPAVSHSLLHKFNSDMRDGFRNVCQMVLDAFRGAS</sequence>
<reference evidence="1" key="2">
    <citation type="submission" date="2020-09" db="EMBL/GenBank/DDBJ databases">
        <authorList>
            <person name="Sun Q."/>
            <person name="Zhou Y."/>
        </authorList>
    </citation>
    <scope>NUCLEOTIDE SEQUENCE</scope>
    <source>
        <strain evidence="1">CGMCC 1.15178</strain>
    </source>
</reference>
<keyword evidence="2" id="KW-1185">Reference proteome</keyword>
<dbReference type="AlphaFoldDB" id="A0A917DXH0"/>
<accession>A0A917DXH0</accession>
<organism evidence="1 2">
    <name type="scientific">Paenibacillus nasutitermitis</name>
    <dbReference type="NCBI Taxonomy" id="1652958"/>
    <lineage>
        <taxon>Bacteria</taxon>
        <taxon>Bacillati</taxon>
        <taxon>Bacillota</taxon>
        <taxon>Bacilli</taxon>
        <taxon>Bacillales</taxon>
        <taxon>Paenibacillaceae</taxon>
        <taxon>Paenibacillus</taxon>
    </lineage>
</organism>
<name>A0A917DXH0_9BACL</name>
<gene>
    <name evidence="1" type="ORF">GCM10010911_40190</name>
</gene>
<comment type="caution">
    <text evidence="1">The sequence shown here is derived from an EMBL/GenBank/DDBJ whole genome shotgun (WGS) entry which is preliminary data.</text>
</comment>
<dbReference type="EMBL" id="BMHP01000003">
    <property type="protein sequence ID" value="GGD78136.1"/>
    <property type="molecule type" value="Genomic_DNA"/>
</dbReference>
<dbReference type="Proteomes" id="UP000612456">
    <property type="component" value="Unassembled WGS sequence"/>
</dbReference>